<dbReference type="Proteomes" id="UP000192980">
    <property type="component" value="Unassembled WGS sequence"/>
</dbReference>
<evidence type="ECO:0000313" key="3">
    <source>
        <dbReference type="Proteomes" id="UP000192980"/>
    </source>
</evidence>
<reference evidence="2 3" key="1">
    <citation type="submission" date="2017-04" db="EMBL/GenBank/DDBJ databases">
        <authorList>
            <person name="Afonso C.L."/>
            <person name="Miller P.J."/>
            <person name="Scott M.A."/>
            <person name="Spackman E."/>
            <person name="Goraichik I."/>
            <person name="Dimitrov K.M."/>
            <person name="Suarez D.L."/>
            <person name="Swayne D.E."/>
        </authorList>
    </citation>
    <scope>NUCLEOTIDE SEQUENCE [LARGE SCALE GENOMIC DNA]</scope>
    <source>
        <strain evidence="2 3">DSM 22418</strain>
    </source>
</reference>
<accession>A0A1X7ILT5</accession>
<evidence type="ECO:0000313" key="2">
    <source>
        <dbReference type="EMBL" id="SMG15658.1"/>
    </source>
</evidence>
<evidence type="ECO:0000259" key="1">
    <source>
        <dbReference type="Pfam" id="PF12508"/>
    </source>
</evidence>
<dbReference type="EMBL" id="FXAU01000001">
    <property type="protein sequence ID" value="SMG15658.1"/>
    <property type="molecule type" value="Genomic_DNA"/>
</dbReference>
<organism evidence="2 3">
    <name type="scientific">Sphingobacterium psychroaquaticum</name>
    <dbReference type="NCBI Taxonomy" id="561061"/>
    <lineage>
        <taxon>Bacteria</taxon>
        <taxon>Pseudomonadati</taxon>
        <taxon>Bacteroidota</taxon>
        <taxon>Sphingobacteriia</taxon>
        <taxon>Sphingobacteriales</taxon>
        <taxon>Sphingobacteriaceae</taxon>
        <taxon>Sphingobacterium</taxon>
    </lineage>
</organism>
<dbReference type="AlphaFoldDB" id="A0A1X7ILT5"/>
<protein>
    <submittedName>
        <fullName evidence="2">Bacteroides conjugative transposon TraM protein</fullName>
    </submittedName>
</protein>
<dbReference type="Pfam" id="PF12508">
    <property type="entry name" value="Transposon_TraM"/>
    <property type="match status" value="1"/>
</dbReference>
<sequence length="350" mass="38839">MEQRKKKALLVLPLIFVPIMALVFYALGGGRAAVQGTAKTTGINTALPDASFRKDEATDKASLYRMNQNETEDEDVEEEITEDFGFDDSTELEERTAQISEKLDMIEKRLQEPEVDRRTTSQQRASGIALSQVHPVNPSFQDDVDRLEQLMKNMQEDRTPDPETEQLNDMLRNILDIQHPERVANRERMLSESLAVDSVFRAIPATVLEKKRVVQGATVRLRLEDTVTIDGFAIPKGHEVFGIARIANQRLLVNVTNIRLGTSIIPVNFAVYGLDGIEGLDAPEAVISETANMGADRAISGIGLYGFDNSLTTQIAGAGIDAARSAVSKRLRKIKVRIKAGEQILLRIKR</sequence>
<feature type="domain" description="Conjugative transposon TraM C-terminal" evidence="1">
    <location>
        <begin position="203"/>
        <end position="347"/>
    </location>
</feature>
<keyword evidence="3" id="KW-1185">Reference proteome</keyword>
<dbReference type="STRING" id="561061.SAMN05660862_0982"/>
<proteinExistence type="predicted"/>
<name>A0A1X7ILT5_9SPHI</name>
<gene>
    <name evidence="2" type="ORF">SAMN05660862_0982</name>
</gene>
<dbReference type="InterPro" id="IPR055407">
    <property type="entry name" value="TraM_C"/>
</dbReference>